<proteinExistence type="predicted"/>
<reference evidence="1 2" key="1">
    <citation type="journal article" date="2013" name="J. Microbiol.">
        <title>Mucilaginibacter ginsenosidivorax sp. nov., with ginsenoside converting activity isolated from sediment.</title>
        <authorList>
            <person name="Kim J.K."/>
            <person name="Choi T.E."/>
            <person name="Liu Q.M."/>
            <person name="Park H.Y."/>
            <person name="Yi T.H."/>
            <person name="Yoon M.H."/>
            <person name="Kim S.C."/>
            <person name="Im W.T."/>
        </authorList>
    </citation>
    <scope>NUCLEOTIDE SEQUENCE [LARGE SCALE GENOMIC DNA]</scope>
    <source>
        <strain evidence="1 2">KHI28</strain>
    </source>
</reference>
<sequence length="140" mass="16382">MGYKDIAKYNNNVQLGKFGRVFNPTRRRLGVPEIPVDWYIKYKGNRFVEWQAKDTTIGHQSKYVSLEDAVWKIELEVDDYKLKPIDSVSRNISIRTIYAHGKAKDSIFYNFNPGDSSRLISRLQADSIFAAEKIRKDYQR</sequence>
<dbReference type="AlphaFoldDB" id="A0A5B8W4T2"/>
<dbReference type="KEGG" id="mgk:FSB76_23035"/>
<evidence type="ECO:0000313" key="2">
    <source>
        <dbReference type="Proteomes" id="UP000321362"/>
    </source>
</evidence>
<gene>
    <name evidence="1" type="ORF">FSB76_23035</name>
</gene>
<dbReference type="EMBL" id="CP042437">
    <property type="protein sequence ID" value="QEC78681.1"/>
    <property type="molecule type" value="Genomic_DNA"/>
</dbReference>
<evidence type="ECO:0000313" key="1">
    <source>
        <dbReference type="EMBL" id="QEC78681.1"/>
    </source>
</evidence>
<protein>
    <submittedName>
        <fullName evidence="1">Uncharacterized protein</fullName>
    </submittedName>
</protein>
<organism evidence="1 2">
    <name type="scientific">Mucilaginibacter ginsenosidivorax</name>
    <dbReference type="NCBI Taxonomy" id="862126"/>
    <lineage>
        <taxon>Bacteria</taxon>
        <taxon>Pseudomonadati</taxon>
        <taxon>Bacteroidota</taxon>
        <taxon>Sphingobacteriia</taxon>
        <taxon>Sphingobacteriales</taxon>
        <taxon>Sphingobacteriaceae</taxon>
        <taxon>Mucilaginibacter</taxon>
    </lineage>
</organism>
<keyword evidence="2" id="KW-1185">Reference proteome</keyword>
<dbReference type="Proteomes" id="UP000321362">
    <property type="component" value="Chromosome"/>
</dbReference>
<name>A0A5B8W4T2_9SPHI</name>
<dbReference type="OrthoDB" id="795561at2"/>
<dbReference type="RefSeq" id="WP_147057549.1">
    <property type="nucleotide sequence ID" value="NZ_CP042437.1"/>
</dbReference>
<accession>A0A5B8W4T2</accession>